<dbReference type="InterPro" id="IPR025164">
    <property type="entry name" value="Toastrack_DUF4097"/>
</dbReference>
<dbReference type="OrthoDB" id="1707680at2"/>
<organism evidence="3 4">
    <name type="scientific">Alkaliphilus pronyensis</name>
    <dbReference type="NCBI Taxonomy" id="1482732"/>
    <lineage>
        <taxon>Bacteria</taxon>
        <taxon>Bacillati</taxon>
        <taxon>Bacillota</taxon>
        <taxon>Clostridia</taxon>
        <taxon>Peptostreptococcales</taxon>
        <taxon>Natronincolaceae</taxon>
        <taxon>Alkaliphilus</taxon>
    </lineage>
</organism>
<dbReference type="EMBL" id="WBZC01000029">
    <property type="protein sequence ID" value="KAB3534378.1"/>
    <property type="molecule type" value="Genomic_DNA"/>
</dbReference>
<gene>
    <name evidence="3" type="ORF">F8154_09155</name>
</gene>
<dbReference type="AlphaFoldDB" id="A0A6I0F8I0"/>
<dbReference type="PROSITE" id="PS51257">
    <property type="entry name" value="PROKAR_LIPOPROTEIN"/>
    <property type="match status" value="1"/>
</dbReference>
<evidence type="ECO:0000313" key="3">
    <source>
        <dbReference type="EMBL" id="KAB3534378.1"/>
    </source>
</evidence>
<feature type="domain" description="DUF4097" evidence="2">
    <location>
        <begin position="61"/>
        <end position="315"/>
    </location>
</feature>
<evidence type="ECO:0000313" key="4">
    <source>
        <dbReference type="Proteomes" id="UP000432715"/>
    </source>
</evidence>
<comment type="caution">
    <text evidence="3">The sequence shown here is derived from an EMBL/GenBank/DDBJ whole genome shotgun (WGS) entry which is preliminary data.</text>
</comment>
<protein>
    <submittedName>
        <fullName evidence="3">DUF4097 domain-containing protein</fullName>
    </submittedName>
</protein>
<dbReference type="Proteomes" id="UP000432715">
    <property type="component" value="Unassembled WGS sequence"/>
</dbReference>
<feature type="signal peptide" evidence="1">
    <location>
        <begin position="1"/>
        <end position="22"/>
    </location>
</feature>
<feature type="chain" id="PRO_5039254879" evidence="1">
    <location>
        <begin position="23"/>
        <end position="323"/>
    </location>
</feature>
<accession>A0A6I0F8I0</accession>
<keyword evidence="1" id="KW-0732">Signal</keyword>
<evidence type="ECO:0000256" key="1">
    <source>
        <dbReference type="SAM" id="SignalP"/>
    </source>
</evidence>
<evidence type="ECO:0000259" key="2">
    <source>
        <dbReference type="Pfam" id="PF13349"/>
    </source>
</evidence>
<keyword evidence="4" id="KW-1185">Reference proteome</keyword>
<name>A0A6I0F8I0_9FIRM</name>
<proteinExistence type="predicted"/>
<reference evidence="3 4" key="1">
    <citation type="submission" date="2019-10" db="EMBL/GenBank/DDBJ databases">
        <title>Alkaliphilus serpentinus sp. nov. and Alkaliphilus pronyensis sp. nov., two novel anaerobic alkaliphilic species isolated from the serpentinized-hosted hydrothermal field of the Prony Bay (New Caledonia).</title>
        <authorList>
            <person name="Postec A."/>
        </authorList>
    </citation>
    <scope>NUCLEOTIDE SEQUENCE [LARGE SCALE GENOMIC DNA]</scope>
    <source>
        <strain evidence="3 4">LacV</strain>
    </source>
</reference>
<sequence>MNNKLKKLVVILTMALVLTGCTSEVEQLQKDIDKLVDIGENYVGEGYERSHSFANEISDNITEVKIDNYVGKINISHSSNQNSEVKVTKRLKARSNDEADIEKGLNSMEVTVSEEGNLLDINAVLTKDIENLFKNRAVDIDLSLPQGVTSIKIINNVGDVTFTEFNTGDISVKTNVGDVFLIDVTADDVEIKGNVGKINCYNSTVKGNISTSTGSIDIEGGQLLGDSEIQTATGSIDVTCKLTELGDYYFSSKTGSIVVAIDPELSFNIDAETGVGIIDNSIALDNKKEKKGSLTGTRNNGKINISVKTNVGSIRLIKFTNNL</sequence>
<dbReference type="Pfam" id="PF13349">
    <property type="entry name" value="DUF4097"/>
    <property type="match status" value="1"/>
</dbReference>
<dbReference type="RefSeq" id="WP_151861315.1">
    <property type="nucleotide sequence ID" value="NZ_WBZC01000029.1"/>
</dbReference>